<dbReference type="EMBL" id="CADIJQ010000009">
    <property type="protein sequence ID" value="CAB3732447.1"/>
    <property type="molecule type" value="Genomic_DNA"/>
</dbReference>
<protein>
    <submittedName>
        <fullName evidence="2">Antirestriction protein KlcA</fullName>
    </submittedName>
</protein>
<evidence type="ECO:0000256" key="1">
    <source>
        <dbReference type="ARBA" id="ARBA00008618"/>
    </source>
</evidence>
<dbReference type="InterPro" id="IPR004914">
    <property type="entry name" value="Antirestrict"/>
</dbReference>
<accession>A0A6S7AHD9</accession>
<reference evidence="2 3" key="1">
    <citation type="submission" date="2020-04" db="EMBL/GenBank/DDBJ databases">
        <authorList>
            <person name="De Canck E."/>
        </authorList>
    </citation>
    <scope>NUCLEOTIDE SEQUENCE [LARGE SCALE GENOMIC DNA]</scope>
    <source>
        <strain evidence="2 3">LMG 3441</strain>
    </source>
</reference>
<dbReference type="Pfam" id="PF03230">
    <property type="entry name" value="Antirestrict"/>
    <property type="match status" value="1"/>
</dbReference>
<gene>
    <name evidence="2" type="primary">klcA_1</name>
    <name evidence="2" type="ORF">LMG3441_04812</name>
</gene>
<keyword evidence="3" id="KW-1185">Reference proteome</keyword>
<evidence type="ECO:0000313" key="2">
    <source>
        <dbReference type="EMBL" id="CAB3732447.1"/>
    </source>
</evidence>
<dbReference type="RefSeq" id="WP_175171225.1">
    <property type="nucleotide sequence ID" value="NZ_CADIJQ010000009.1"/>
</dbReference>
<comment type="similarity">
    <text evidence="1">Belongs to the antirestriction protein family.</text>
</comment>
<dbReference type="Proteomes" id="UP000494269">
    <property type="component" value="Unassembled WGS sequence"/>
</dbReference>
<sequence>MTQATLAEARRLVADHERLAFLPKHFGTRLMLRGEISVYNWLDRLAQDYRGGYWHYYEIPSGFYMAPAGYDKLRIEWPMNWCDRNMSADAAGIVATLYALNELCSQHPIDELIEKYHALRDFAGEHLEASAIFAAID</sequence>
<proteinExistence type="inferred from homology"/>
<dbReference type="AlphaFoldDB" id="A0A6S7AHD9"/>
<dbReference type="Gene3D" id="3.30.70.3580">
    <property type="entry name" value="Antirestriction protein"/>
    <property type="match status" value="1"/>
</dbReference>
<evidence type="ECO:0000313" key="3">
    <source>
        <dbReference type="Proteomes" id="UP000494269"/>
    </source>
</evidence>
<dbReference type="InterPro" id="IPR042297">
    <property type="entry name" value="Antirestriction_sf"/>
</dbReference>
<name>A0A6S7AHD9_9BURK</name>
<organism evidence="2 3">
    <name type="scientific">Achromobacter kerstersii</name>
    <dbReference type="NCBI Taxonomy" id="1353890"/>
    <lineage>
        <taxon>Bacteria</taxon>
        <taxon>Pseudomonadati</taxon>
        <taxon>Pseudomonadota</taxon>
        <taxon>Betaproteobacteria</taxon>
        <taxon>Burkholderiales</taxon>
        <taxon>Alcaligenaceae</taxon>
        <taxon>Achromobacter</taxon>
    </lineage>
</organism>